<comment type="caution">
    <text evidence="4">The sequence shown here is derived from an EMBL/GenBank/DDBJ whole genome shotgun (WGS) entry which is preliminary data.</text>
</comment>
<dbReference type="InterPro" id="IPR002477">
    <property type="entry name" value="Peptidoglycan-bd-like"/>
</dbReference>
<dbReference type="Pfam" id="PF20703">
    <property type="entry name" value="nSTAND1"/>
    <property type="match status" value="1"/>
</dbReference>
<dbReference type="Gene3D" id="3.40.50.300">
    <property type="entry name" value="P-loop containing nucleotide triphosphate hydrolases"/>
    <property type="match status" value="1"/>
</dbReference>
<evidence type="ECO:0000313" key="4">
    <source>
        <dbReference type="EMBL" id="TDU80775.1"/>
    </source>
</evidence>
<dbReference type="EMBL" id="SOCA01000001">
    <property type="protein sequence ID" value="TDU80775.1"/>
    <property type="molecule type" value="Genomic_DNA"/>
</dbReference>
<name>A0A4R7SQ63_9BACT</name>
<dbReference type="Pfam" id="PF01471">
    <property type="entry name" value="PG_binding_1"/>
    <property type="match status" value="1"/>
</dbReference>
<dbReference type="InterPro" id="IPR036366">
    <property type="entry name" value="PGBDSf"/>
</dbReference>
<dbReference type="InterPro" id="IPR036365">
    <property type="entry name" value="PGBD-like_sf"/>
</dbReference>
<dbReference type="Proteomes" id="UP000295662">
    <property type="component" value="Unassembled WGS sequence"/>
</dbReference>
<evidence type="ECO:0000313" key="5">
    <source>
        <dbReference type="Proteomes" id="UP000295662"/>
    </source>
</evidence>
<proteinExistence type="predicted"/>
<keyword evidence="5" id="KW-1185">Reference proteome</keyword>
<feature type="domain" description="Novel STAND NTPase 1" evidence="3">
    <location>
        <begin position="22"/>
        <end position="242"/>
    </location>
</feature>
<dbReference type="OrthoDB" id="1090410at2"/>
<reference evidence="4 5" key="1">
    <citation type="submission" date="2019-03" db="EMBL/GenBank/DDBJ databases">
        <title>Genomic Encyclopedia of Archaeal and Bacterial Type Strains, Phase II (KMG-II): from individual species to whole genera.</title>
        <authorList>
            <person name="Goeker M."/>
        </authorList>
    </citation>
    <scope>NUCLEOTIDE SEQUENCE [LARGE SCALE GENOMIC DNA]</scope>
    <source>
        <strain evidence="4 5">ATCC 25309</strain>
    </source>
</reference>
<gene>
    <name evidence="4" type="ORF">EI77_00072</name>
</gene>
<dbReference type="SUPFAM" id="SSF47090">
    <property type="entry name" value="PGBD-like"/>
    <property type="match status" value="1"/>
</dbReference>
<dbReference type="SUPFAM" id="SSF82171">
    <property type="entry name" value="DPP6 N-terminal domain-like"/>
    <property type="match status" value="1"/>
</dbReference>
<protein>
    <submittedName>
        <fullName evidence="4">Putative peptidoglycan binding protein</fullName>
    </submittedName>
</protein>
<keyword evidence="1" id="KW-0472">Membrane</keyword>
<keyword evidence="1" id="KW-0812">Transmembrane</keyword>
<dbReference type="InterPro" id="IPR049052">
    <property type="entry name" value="nSTAND1"/>
</dbReference>
<organism evidence="4 5">
    <name type="scientific">Prosthecobacter fusiformis</name>
    <dbReference type="NCBI Taxonomy" id="48464"/>
    <lineage>
        <taxon>Bacteria</taxon>
        <taxon>Pseudomonadati</taxon>
        <taxon>Verrucomicrobiota</taxon>
        <taxon>Verrucomicrobiia</taxon>
        <taxon>Verrucomicrobiales</taxon>
        <taxon>Verrucomicrobiaceae</taxon>
        <taxon>Prosthecobacter</taxon>
    </lineage>
</organism>
<dbReference type="Gene3D" id="1.10.101.10">
    <property type="entry name" value="PGBD-like superfamily/PGBD"/>
    <property type="match status" value="1"/>
</dbReference>
<dbReference type="InterPro" id="IPR027417">
    <property type="entry name" value="P-loop_NTPase"/>
</dbReference>
<evidence type="ECO:0000256" key="1">
    <source>
        <dbReference type="SAM" id="Phobius"/>
    </source>
</evidence>
<dbReference type="RefSeq" id="WP_133792771.1">
    <property type="nucleotide sequence ID" value="NZ_SOCA01000001.1"/>
</dbReference>
<accession>A0A4R7SQ63</accession>
<evidence type="ECO:0000259" key="3">
    <source>
        <dbReference type="Pfam" id="PF20703"/>
    </source>
</evidence>
<sequence>MDTALPAPKSADTPLTVKVHRYPGTRAFQDKELDRRLFTGRDTEIRELCQRILSHRIVVLYATSGTGKSSLLKAGVFPELRARGYLPLDVRFDFSKECTLGTQLDKEVRRECARPEQAATLIDAPSDSPTFEHYFDQAEFWGTRGPMVPVLVLDQFEDVFKRHKDPKIAKQIAQAQAVLFKEIASLITSPRDMRLVLSLREDAIGTLLAMGHEIPGLTHHNLQLLPLSAENAIEAIKLPATKDFGKYNALYTPPFECDDDAVRPLTNWLAEKSRAVIKDTMRGEGGGVETFVLQIFCEHIEAHAIREIAAGRTGTFTTALFEGKGKKEAVLRDYYHGKLLRFLVSRTQEEADKLDLQQLENRWLLPRLANRFMFNPMRSWRVLNLLERDLLTSDGGRRPARRDEIMRLRGLQEWEVVWLEAQRLVRSEPFGGQNLLNLSHDQLAAAIHERSLLRFVRRQLYVGITITVAFALCIVAALWVHAAQIDAAKERIRADHEFALRTAAAEAALERAGEQTGMNALATLAAAVKTLPSDDTAFFHLVDAAMSEGISIPLGYRQLVKDPGAFDNGRKTEILPDVDGNHFGHLRGAKLEVISLLGSDEPRMIHIPPDLSKASFALGNGGKAVVAINKRSATKAAPGIGPSERPVTGKKMDLHIHQNGILPWPKTELPPISGDLHELMLSPRAHWLIMADRKKKNLLCCDLQGHPLPLPLGKKAGDVRWLCFPKQDDIVVAAIYDSGAAPDSEFQSTSAFVKRGDNSEWLPLKLKDVRVAEFSMNGGWLAVVHGHEISFFSRTNLNQDTSLATTQTFPLRQILPVEKEEPRTLNIQTLTFFENDQRMIVSGRMRSELDYTYTDELYYFSLRNEKWQVDFSTQTQKRDEESDLSSTKLRDLLIRRIEESTTQLDRPTRWQFDPSGRWASTPTQIIDLLGDRSPPFSYPWQSIQLEEEDRRPRMPPNLGNWLSPTLAPPPLLRLLEPSGAYADWRLGSVPILRPSLRLLGKPERKARIAPDRACLIVWDEDRRWTGTANIQDQSAPSPGIILPEGWTVLNITAAKYLLAYSESSNSLQVWDVAIPEAPLFKEEIKLSTDINIQPSRDNALVNVAGDRIFIADTLSRLFWQFAFASKTWTSQPAERVLDLPHGWILQSHTTESEDEDSLASSMEYKASIAKASTPDKPLHVNLRSGYTHLKVTPDGRGLIIVYPETSKSTSGRRNSQLLLRHYELTPDEGLKDPQEWLLNGDAEVDDIMTSPDLRWCTALINGSTPKMWDLRLPASNQNNGRPALPLGEWSIGSDQYYFNENITKRKVAIIPERHELVIEGEDKVFHIPFSEWRPGTTPEELADRINFADLVSTLTSEQEFRTSMRRSGAISKKIIPGEVLLERYGKDMSNQSLAKVTAWLMNGGSVREHPFTTRPIGDWIAERLTAETIDDTIQAYRASPSDPKVLRALGKLLFKESGHQSSFTSEACFTFARENSSASEHAEIDAEWAQVSQHGALLLLDKIFQGTEYSSFRTYSKMKVLQQVQKRLGSLGYYQGAPDGRTDSLNHAAIVQWQASRGQPPTGLLSTNDIKQLGMNNLLEQHAPALGGKWLGTYYYGTDESAAQKPVEFKLTIQNNHGDSWFTGIYTEPYSGFGSRGPDGQMHGLVSGSIIDENGKMKIQFNKTYRYFHQPPIVYEGTLNPDTGKAYGNWGGKRGTFTLERQP</sequence>
<evidence type="ECO:0000259" key="2">
    <source>
        <dbReference type="Pfam" id="PF01471"/>
    </source>
</evidence>
<feature type="transmembrane region" description="Helical" evidence="1">
    <location>
        <begin position="460"/>
        <end position="482"/>
    </location>
</feature>
<keyword evidence="1" id="KW-1133">Transmembrane helix</keyword>
<feature type="domain" description="Peptidoglycan binding-like" evidence="2">
    <location>
        <begin position="1522"/>
        <end position="1567"/>
    </location>
</feature>
<dbReference type="SUPFAM" id="SSF52540">
    <property type="entry name" value="P-loop containing nucleoside triphosphate hydrolases"/>
    <property type="match status" value="1"/>
</dbReference>